<sequence length="116" mass="12092">MNSTVNLGNLGSGFGVLAAALILAYGVWVGRRDLGMRAMWGVLAAVLLTSLLPLVIFRTSLVGLLVGGVGGTFLSTLETVLLGVVSTALAVLPLYVAVNWLEVIRRASDGAMHSRL</sequence>
<proteinExistence type="predicted"/>
<keyword evidence="1" id="KW-0472">Membrane</keyword>
<dbReference type="Proteomes" id="UP001595803">
    <property type="component" value="Unassembled WGS sequence"/>
</dbReference>
<evidence type="ECO:0000256" key="1">
    <source>
        <dbReference type="SAM" id="Phobius"/>
    </source>
</evidence>
<evidence type="ECO:0000313" key="3">
    <source>
        <dbReference type="Proteomes" id="UP001595803"/>
    </source>
</evidence>
<feature type="transmembrane region" description="Helical" evidence="1">
    <location>
        <begin position="12"/>
        <end position="30"/>
    </location>
</feature>
<accession>A0ABV7Z9K6</accession>
<feature type="transmembrane region" description="Helical" evidence="1">
    <location>
        <begin position="42"/>
        <end position="67"/>
    </location>
</feature>
<feature type="transmembrane region" description="Helical" evidence="1">
    <location>
        <begin position="79"/>
        <end position="98"/>
    </location>
</feature>
<keyword evidence="1" id="KW-0812">Transmembrane</keyword>
<protein>
    <submittedName>
        <fullName evidence="2">Uncharacterized protein</fullName>
    </submittedName>
</protein>
<keyword evidence="3" id="KW-1185">Reference proteome</keyword>
<name>A0ABV7Z9K6_9DEIO</name>
<dbReference type="EMBL" id="JBHRZG010000013">
    <property type="protein sequence ID" value="MFC3833718.1"/>
    <property type="molecule type" value="Genomic_DNA"/>
</dbReference>
<reference evidence="3" key="1">
    <citation type="journal article" date="2019" name="Int. J. Syst. Evol. Microbiol.">
        <title>The Global Catalogue of Microorganisms (GCM) 10K type strain sequencing project: providing services to taxonomists for standard genome sequencing and annotation.</title>
        <authorList>
            <consortium name="The Broad Institute Genomics Platform"/>
            <consortium name="The Broad Institute Genome Sequencing Center for Infectious Disease"/>
            <person name="Wu L."/>
            <person name="Ma J."/>
        </authorList>
    </citation>
    <scope>NUCLEOTIDE SEQUENCE [LARGE SCALE GENOMIC DNA]</scope>
    <source>
        <strain evidence="3">CCTCC AB 2017081</strain>
    </source>
</reference>
<dbReference type="RefSeq" id="WP_322473593.1">
    <property type="nucleotide sequence ID" value="NZ_JBHRZG010000013.1"/>
</dbReference>
<keyword evidence="1" id="KW-1133">Transmembrane helix</keyword>
<gene>
    <name evidence="2" type="ORF">ACFOSB_12700</name>
</gene>
<comment type="caution">
    <text evidence="2">The sequence shown here is derived from an EMBL/GenBank/DDBJ whole genome shotgun (WGS) entry which is preliminary data.</text>
</comment>
<organism evidence="2 3">
    <name type="scientific">Deinococcus rufus</name>
    <dbReference type="NCBI Taxonomy" id="2136097"/>
    <lineage>
        <taxon>Bacteria</taxon>
        <taxon>Thermotogati</taxon>
        <taxon>Deinococcota</taxon>
        <taxon>Deinococci</taxon>
        <taxon>Deinococcales</taxon>
        <taxon>Deinococcaceae</taxon>
        <taxon>Deinococcus</taxon>
    </lineage>
</organism>
<evidence type="ECO:0000313" key="2">
    <source>
        <dbReference type="EMBL" id="MFC3833718.1"/>
    </source>
</evidence>